<comment type="caution">
    <text evidence="2">The sequence shown here is derived from an EMBL/GenBank/DDBJ whole genome shotgun (WGS) entry which is preliminary data.</text>
</comment>
<dbReference type="PANTHER" id="PTHR13060:SF0">
    <property type="entry name" value="PROTEIN ECDYSONELESS HOMOLOG"/>
    <property type="match status" value="1"/>
</dbReference>
<organism evidence="2 3">
    <name type="scientific">Venturia nashicola</name>
    <dbReference type="NCBI Taxonomy" id="86259"/>
    <lineage>
        <taxon>Eukaryota</taxon>
        <taxon>Fungi</taxon>
        <taxon>Dikarya</taxon>
        <taxon>Ascomycota</taxon>
        <taxon>Pezizomycotina</taxon>
        <taxon>Dothideomycetes</taxon>
        <taxon>Pleosporomycetidae</taxon>
        <taxon>Venturiales</taxon>
        <taxon>Venturiaceae</taxon>
        <taxon>Venturia</taxon>
    </lineage>
</organism>
<feature type="region of interest" description="Disordered" evidence="1">
    <location>
        <begin position="582"/>
        <end position="606"/>
    </location>
</feature>
<feature type="compositionally biased region" description="Acidic residues" evidence="1">
    <location>
        <begin position="493"/>
        <end position="504"/>
    </location>
</feature>
<name>A0A4Z1NMK2_9PEZI</name>
<dbReference type="EMBL" id="SNSC02000024">
    <property type="protein sequence ID" value="TID14011.1"/>
    <property type="molecule type" value="Genomic_DNA"/>
</dbReference>
<feature type="compositionally biased region" description="Acidic residues" evidence="1">
    <location>
        <begin position="550"/>
        <end position="562"/>
    </location>
</feature>
<dbReference type="Pfam" id="PF07093">
    <property type="entry name" value="SGT1"/>
    <property type="match status" value="1"/>
</dbReference>
<dbReference type="PANTHER" id="PTHR13060">
    <property type="entry name" value="SGT1 PROTEIN HSGT1 SUPPRESSOR OF GCR2"/>
    <property type="match status" value="1"/>
</dbReference>
<feature type="region of interest" description="Disordered" evidence="1">
    <location>
        <begin position="420"/>
        <end position="562"/>
    </location>
</feature>
<gene>
    <name evidence="2" type="ORF">E6O75_ATG07243</name>
</gene>
<evidence type="ECO:0000256" key="1">
    <source>
        <dbReference type="SAM" id="MobiDB-lite"/>
    </source>
</evidence>
<feature type="compositionally biased region" description="Basic and acidic residues" evidence="1">
    <location>
        <begin position="505"/>
        <end position="515"/>
    </location>
</feature>
<feature type="compositionally biased region" description="Acidic residues" evidence="1">
    <location>
        <begin position="420"/>
        <end position="464"/>
    </location>
</feature>
<accession>A0A4Z1NMK2</accession>
<dbReference type="STRING" id="86259.A0A4Z1NMK2"/>
<dbReference type="Proteomes" id="UP000298493">
    <property type="component" value="Unassembled WGS sequence"/>
</dbReference>
<evidence type="ECO:0000313" key="2">
    <source>
        <dbReference type="EMBL" id="TID14011.1"/>
    </source>
</evidence>
<feature type="region of interest" description="Disordered" evidence="1">
    <location>
        <begin position="382"/>
        <end position="404"/>
    </location>
</feature>
<dbReference type="GO" id="GO:0005634">
    <property type="term" value="C:nucleus"/>
    <property type="evidence" value="ECO:0007669"/>
    <property type="project" value="TreeGrafter"/>
</dbReference>
<protein>
    <submittedName>
        <fullName evidence="2">SGT1 domain-containing protein</fullName>
    </submittedName>
</protein>
<sequence length="606" mass="68599">METPQDMSSNFEKGFDPFLKSLPDDTIEYVIYIIDSKLTDVQVRSRLNIVLQAANTLIKNYLTDYIWQRDDFKLALKREDGIWLLRGRSNFGDSSADEWLIVYLVRELSKQFHDAWMRVSDTDGEFLLIEAANALPKWLNPEIAEHRVWINKGELRIIPMEKNTSSSRNLTVKQALAAITSSPSTLIHSSLIEEEAFYRIRDHPKAISETLHHSVITIPRKVAYILHEKPSYISAATEAFYLRDPIALRPLQQDSPSALTFPPTDFISTSIAFTKVGYAQLKSQEFPPPQTWHNSLPKSTSAKEATGVEIGMKLSCGFEMLVSDPQNQDKKDVREIKLLLEDIENGEESLPTDKEMQAWSRQDDDDAWLDINYEDFERELAGKTAPKAANRDAGPSAGFGDKSAQENLRKMVERFEAFMNDEDAGAEGINMDDMDFDDDEDEDEDEDEDDSDEEDKDVSFDEQEFANMMREMMGMPPNDTSSAKELTERVEELDGDSDDEQEDEEIRKLSERMELELNESGALNLDPTPRRISVTKSSNGKGKEKAKEESSEESDGEGGEVDIDYNLAKNMLEAFKGQTGMAGPAGNLMGLMGVKLPRDEQDEDDR</sequence>
<evidence type="ECO:0000313" key="3">
    <source>
        <dbReference type="Proteomes" id="UP000298493"/>
    </source>
</evidence>
<dbReference type="AlphaFoldDB" id="A0A4Z1NMK2"/>
<reference evidence="2 3" key="1">
    <citation type="submission" date="2019-04" db="EMBL/GenBank/DDBJ databases">
        <title>High contiguity whole genome sequence and gene annotation resource for two Venturia nashicola isolates.</title>
        <authorList>
            <person name="Prokchorchik M."/>
            <person name="Won K."/>
            <person name="Lee Y."/>
            <person name="Choi E.D."/>
            <person name="Segonzac C."/>
            <person name="Sohn K.H."/>
        </authorList>
    </citation>
    <scope>NUCLEOTIDE SEQUENCE [LARGE SCALE GENOMIC DNA]</scope>
    <source>
        <strain evidence="2 3">PRI2</strain>
    </source>
</reference>
<proteinExistence type="predicted"/>
<keyword evidence="3" id="KW-1185">Reference proteome</keyword>
<dbReference type="InterPro" id="IPR010770">
    <property type="entry name" value="Ecd"/>
</dbReference>